<feature type="binding site" evidence="2">
    <location>
        <position position="138"/>
    </location>
    <ligand>
        <name>ATP</name>
        <dbReference type="ChEBI" id="CHEBI:30616"/>
    </ligand>
</feature>
<dbReference type="EMBL" id="QFFZ01000006">
    <property type="protein sequence ID" value="TEB12507.1"/>
    <property type="molecule type" value="Genomic_DNA"/>
</dbReference>
<feature type="binding site" evidence="2">
    <location>
        <position position="133"/>
    </location>
    <ligand>
        <name>ATP</name>
        <dbReference type="ChEBI" id="CHEBI:30616"/>
    </ligand>
</feature>
<dbReference type="Pfam" id="PF01171">
    <property type="entry name" value="ATP_bind_3"/>
    <property type="match status" value="1"/>
</dbReference>
<feature type="binding site" evidence="2">
    <location>
        <position position="64"/>
    </location>
    <ligand>
        <name>ATP</name>
        <dbReference type="ChEBI" id="CHEBI:30616"/>
    </ligand>
</feature>
<feature type="domain" description="tRNA(Ile)-lysidine/2-thiocytidine synthase N-terminal" evidence="3">
    <location>
        <begin position="29"/>
        <end position="195"/>
    </location>
</feature>
<name>A0A4Y7RW60_9FIRM</name>
<dbReference type="PIRSF" id="PIRSF004976">
    <property type="entry name" value="ATPase_YdaO"/>
    <property type="match status" value="1"/>
</dbReference>
<keyword evidence="2" id="KW-0547">Nucleotide-binding</keyword>
<dbReference type="SUPFAM" id="SSF52402">
    <property type="entry name" value="Adenine nucleotide alpha hydrolases-like"/>
    <property type="match status" value="1"/>
</dbReference>
<gene>
    <name evidence="4" type="primary">ttcA</name>
    <name evidence="4" type="ORF">Pmgp_00838</name>
</gene>
<feature type="binding site" evidence="2">
    <location>
        <position position="38"/>
    </location>
    <ligand>
        <name>ATP</name>
        <dbReference type="ChEBI" id="CHEBI:30616"/>
    </ligand>
</feature>
<dbReference type="GO" id="GO:0005524">
    <property type="term" value="F:ATP binding"/>
    <property type="evidence" value="ECO:0007669"/>
    <property type="project" value="UniProtKB-KW"/>
</dbReference>
<dbReference type="RefSeq" id="WP_134212719.1">
    <property type="nucleotide sequence ID" value="NZ_QFFZ01000006.1"/>
</dbReference>
<dbReference type="GO" id="GO:0016740">
    <property type="term" value="F:transferase activity"/>
    <property type="evidence" value="ECO:0007669"/>
    <property type="project" value="UniProtKB-KW"/>
</dbReference>
<evidence type="ECO:0000313" key="4">
    <source>
        <dbReference type="EMBL" id="TEB12507.1"/>
    </source>
</evidence>
<organism evidence="4 5">
    <name type="scientific">Pelotomaculum propionicicum</name>
    <dbReference type="NCBI Taxonomy" id="258475"/>
    <lineage>
        <taxon>Bacteria</taxon>
        <taxon>Bacillati</taxon>
        <taxon>Bacillota</taxon>
        <taxon>Clostridia</taxon>
        <taxon>Eubacteriales</taxon>
        <taxon>Desulfotomaculaceae</taxon>
        <taxon>Pelotomaculum</taxon>
    </lineage>
</organism>
<dbReference type="AlphaFoldDB" id="A0A4Y7RW60"/>
<reference evidence="4 5" key="1">
    <citation type="journal article" date="2018" name="Environ. Microbiol.">
        <title>Novel energy conservation strategies and behaviour of Pelotomaculum schinkii driving syntrophic propionate catabolism.</title>
        <authorList>
            <person name="Hidalgo-Ahumada C.A.P."/>
            <person name="Nobu M.K."/>
            <person name="Narihiro T."/>
            <person name="Tamaki H."/>
            <person name="Liu W.T."/>
            <person name="Kamagata Y."/>
            <person name="Stams A.J.M."/>
            <person name="Imachi H."/>
            <person name="Sousa D.Z."/>
        </authorList>
    </citation>
    <scope>NUCLEOTIDE SEQUENCE [LARGE SCALE GENOMIC DNA]</scope>
    <source>
        <strain evidence="4 5">MGP</strain>
    </source>
</reference>
<keyword evidence="2" id="KW-0067">ATP-binding</keyword>
<dbReference type="Gene3D" id="3.40.50.620">
    <property type="entry name" value="HUPs"/>
    <property type="match status" value="1"/>
</dbReference>
<keyword evidence="1" id="KW-0808">Transferase</keyword>
<dbReference type="InterPro" id="IPR011063">
    <property type="entry name" value="TilS/TtcA_N"/>
</dbReference>
<dbReference type="Proteomes" id="UP000297597">
    <property type="component" value="Unassembled WGS sequence"/>
</dbReference>
<dbReference type="PANTHER" id="PTHR43686">
    <property type="entry name" value="SULFURTRANSFERASE-RELATED"/>
    <property type="match status" value="1"/>
</dbReference>
<dbReference type="OrthoDB" id="9801054at2"/>
<accession>A0A4Y7RW60</accession>
<evidence type="ECO:0000259" key="3">
    <source>
        <dbReference type="Pfam" id="PF01171"/>
    </source>
</evidence>
<evidence type="ECO:0000256" key="1">
    <source>
        <dbReference type="ARBA" id="ARBA00022679"/>
    </source>
</evidence>
<keyword evidence="5" id="KW-1185">Reference proteome</keyword>
<sequence>MIKNYRKWFLARVKRAIYDFGMIENGDRVVVAFSGGKDSVTLLYALKLISRFLPVKFELETIFVKTGWPMDVQVLEEFCRSINVPFHIVETEIAKIVFEERDGGSPCAICSHLRRGALHTKALELGCNKVALGHHLDDVIETFFLSMIYTGQMKVFSPSTFLDRTGLTMIRPLVYLAAEEVMSFLQSEKLPFIANPCPVNGHTHREVVKEFLLDLVQRFPDFKARFLNSLQTFDQENLWPEVRPRGRRK</sequence>
<feature type="binding site" evidence="2">
    <location>
        <begin position="32"/>
        <end position="34"/>
    </location>
    <ligand>
        <name>ATP</name>
        <dbReference type="ChEBI" id="CHEBI:30616"/>
    </ligand>
</feature>
<dbReference type="CDD" id="cd24138">
    <property type="entry name" value="TtcA-like"/>
    <property type="match status" value="1"/>
</dbReference>
<evidence type="ECO:0000256" key="2">
    <source>
        <dbReference type="PIRSR" id="PIRSR004976-51"/>
    </source>
</evidence>
<dbReference type="InterPro" id="IPR014729">
    <property type="entry name" value="Rossmann-like_a/b/a_fold"/>
</dbReference>
<proteinExistence type="predicted"/>
<dbReference type="GO" id="GO:0008033">
    <property type="term" value="P:tRNA processing"/>
    <property type="evidence" value="ECO:0007669"/>
    <property type="project" value="InterPro"/>
</dbReference>
<dbReference type="InterPro" id="IPR035107">
    <property type="entry name" value="tRNA_thiolation_TtcA_Ctu1"/>
</dbReference>
<comment type="caution">
    <text evidence="4">The sequence shown here is derived from an EMBL/GenBank/DDBJ whole genome shotgun (WGS) entry which is preliminary data.</text>
</comment>
<evidence type="ECO:0000313" key="5">
    <source>
        <dbReference type="Proteomes" id="UP000297597"/>
    </source>
</evidence>
<protein>
    <submittedName>
        <fullName evidence="4">tRNA 2-thiocytidine biosynthesis protein TtcA</fullName>
    </submittedName>
</protein>
<dbReference type="PANTHER" id="PTHR43686:SF1">
    <property type="entry name" value="AMINOTRAN_5 DOMAIN-CONTAINING PROTEIN"/>
    <property type="match status" value="1"/>
</dbReference>